<dbReference type="Proteomes" id="UP000501408">
    <property type="component" value="Chromosome 1"/>
</dbReference>
<dbReference type="InterPro" id="IPR012332">
    <property type="entry name" value="Autotransporter_pectin_lyase_C"/>
</dbReference>
<accession>A0ABX6K451</accession>
<dbReference type="Gene3D" id="2.160.20.20">
    <property type="match status" value="1"/>
</dbReference>
<dbReference type="RefSeq" id="WP_167314515.1">
    <property type="nucleotide sequence ID" value="NZ_CP050266.1"/>
</dbReference>
<dbReference type="InterPro" id="IPR010352">
    <property type="entry name" value="DUF945"/>
</dbReference>
<keyword evidence="2" id="KW-1185">Reference proteome</keyword>
<proteinExistence type="predicted"/>
<evidence type="ECO:0000313" key="1">
    <source>
        <dbReference type="EMBL" id="QIR06328.1"/>
    </source>
</evidence>
<sequence>MFLGKYGAMAGAVAVAACWPFATGQIAQSMYEREVAQFSSPDITVEQREYHRGYLDSRAVTRLHFKGDVKLALEDAGLPSEYDLSSEITHGVLGVSSTNTLVLTPELQTLTQRLWPGNPTPIRLDMETLVTGASDYQLTVAPFSFTNEGKNLTASELTLMGSLARDGEITFDFNWPAAALNADNGEQIKIDTAKGQGRGYLQDDLWIGEQAFSVEGMRLVDTSNQAYRVGKSQIQISNQMVNADENTRARIDNANRITVSSFTLPDNSEWRNIALVFDAKGLDYQAMATIAGLSSDLENPEQVDALDQAMMTLLQQGLALDIAPASITLPDGDVSVNVALNLAKADPQAAAQLDLNALVSRLSGNIDITVPDALLSQPQWQAKKQQLIKAGYATMNEGQFELTATIEGNQIVSSNGESMPLMLFAMLMI</sequence>
<gene>
    <name evidence="1" type="ORF">HBA18_08025</name>
</gene>
<evidence type="ECO:0000313" key="2">
    <source>
        <dbReference type="Proteomes" id="UP000501408"/>
    </source>
</evidence>
<reference evidence="1 2" key="1">
    <citation type="submission" date="2020-03" db="EMBL/GenBank/DDBJ databases">
        <title>Genome mining reveals the biosynthetic pathways of PHA and ectoines of the halophilic strain Salinivibrio costicola M318 isolated from fermented shrimp paste.</title>
        <authorList>
            <person name="Doan T.V."/>
            <person name="Tran L.T."/>
            <person name="Trieu T.A."/>
            <person name="Nguyen Q.V."/>
            <person name="Quach T.N."/>
            <person name="Phi T.Q."/>
            <person name="Kumar S."/>
        </authorList>
    </citation>
    <scope>NUCLEOTIDE SEQUENCE [LARGE SCALE GENOMIC DNA]</scope>
    <source>
        <strain evidence="1 2">M318</strain>
    </source>
</reference>
<protein>
    <submittedName>
        <fullName evidence="1">YdgA family protein</fullName>
    </submittedName>
</protein>
<organism evidence="1 2">
    <name type="scientific">Salinivibrio costicola</name>
    <name type="common">Vibrio costicola</name>
    <dbReference type="NCBI Taxonomy" id="51367"/>
    <lineage>
        <taxon>Bacteria</taxon>
        <taxon>Pseudomonadati</taxon>
        <taxon>Pseudomonadota</taxon>
        <taxon>Gammaproteobacteria</taxon>
        <taxon>Vibrionales</taxon>
        <taxon>Vibrionaceae</taxon>
        <taxon>Salinivibrio</taxon>
    </lineage>
</organism>
<dbReference type="Pfam" id="PF06097">
    <property type="entry name" value="DUF945"/>
    <property type="match status" value="1"/>
</dbReference>
<dbReference type="PROSITE" id="PS51257">
    <property type="entry name" value="PROKAR_LIPOPROTEIN"/>
    <property type="match status" value="1"/>
</dbReference>
<name>A0ABX6K451_SALCS</name>
<dbReference type="EMBL" id="CP050266">
    <property type="protein sequence ID" value="QIR06328.1"/>
    <property type="molecule type" value="Genomic_DNA"/>
</dbReference>